<evidence type="ECO:0000256" key="1">
    <source>
        <dbReference type="SAM" id="MobiDB-lite"/>
    </source>
</evidence>
<dbReference type="RefSeq" id="XP_040501360.1">
    <property type="nucleotide sequence ID" value="XM_040645426.1"/>
</dbReference>
<proteinExistence type="predicted"/>
<evidence type="ECO:0000313" key="2">
    <source>
        <dbReference type="Proteomes" id="UP000261680"/>
    </source>
</evidence>
<gene>
    <name evidence="3" type="primary">LOC103676264</name>
</gene>
<sequence>MNPELLTGANHLSCRRGTELHPRERHGVDSSERKYGVKDTENEAPLKPCRCYVRKHVEVEDTIRPCLDLERETGSLRLLACAILMLPFTLCRMECLSLKQPRTGQQTQQACFSS</sequence>
<name>A0A8M1H1I2_URSMA</name>
<feature type="region of interest" description="Disordered" evidence="1">
    <location>
        <begin position="17"/>
        <end position="39"/>
    </location>
</feature>
<dbReference type="Proteomes" id="UP000261680">
    <property type="component" value="Unplaced"/>
</dbReference>
<reference evidence="3" key="1">
    <citation type="submission" date="2025-08" db="UniProtKB">
        <authorList>
            <consortium name="RefSeq"/>
        </authorList>
    </citation>
    <scope>IDENTIFICATION</scope>
    <source>
        <tissue evidence="3">Whole blood</tissue>
    </source>
</reference>
<accession>A0A8M1H1I2</accession>
<evidence type="ECO:0000313" key="3">
    <source>
        <dbReference type="RefSeq" id="XP_040501360.1"/>
    </source>
</evidence>
<organism evidence="2 3">
    <name type="scientific">Ursus maritimus</name>
    <name type="common">Polar bear</name>
    <name type="synonym">Thalarctos maritimus</name>
    <dbReference type="NCBI Taxonomy" id="29073"/>
    <lineage>
        <taxon>Eukaryota</taxon>
        <taxon>Metazoa</taxon>
        <taxon>Chordata</taxon>
        <taxon>Craniata</taxon>
        <taxon>Vertebrata</taxon>
        <taxon>Euteleostomi</taxon>
        <taxon>Mammalia</taxon>
        <taxon>Eutheria</taxon>
        <taxon>Laurasiatheria</taxon>
        <taxon>Carnivora</taxon>
        <taxon>Caniformia</taxon>
        <taxon>Ursidae</taxon>
        <taxon>Ursus</taxon>
    </lineage>
</organism>
<keyword evidence="2" id="KW-1185">Reference proteome</keyword>
<dbReference type="GeneID" id="103676264"/>
<protein>
    <submittedName>
        <fullName evidence="3">Uncharacterized protein LOC103676264 isoform X2</fullName>
    </submittedName>
</protein>
<dbReference type="AlphaFoldDB" id="A0A8M1H1I2"/>